<dbReference type="GO" id="GO:0016567">
    <property type="term" value="P:protein ubiquitination"/>
    <property type="evidence" value="ECO:0007669"/>
    <property type="project" value="TreeGrafter"/>
</dbReference>
<keyword evidence="15" id="KW-1185">Reference proteome</keyword>
<feature type="domain" description="RING-type" evidence="13">
    <location>
        <begin position="71"/>
        <end position="106"/>
    </location>
</feature>
<sequence length="124" mass="14084">ESGLNAVPINRRVSFYLCVGCRSLLAGIDLDLGQVDISDWDHRLPPAAKKEIVQNLPTVPVTPAQADKGLKCPVCLLEFEEEEKVKKMPCEHFFHSGCLVPWLGKERRKQKEHRLEYLHGAMYT</sequence>
<dbReference type="PANTHER" id="PTHR15710:SF160">
    <property type="entry name" value="E3 UBIQUITIN-PROTEIN LIGASE RNF181"/>
    <property type="match status" value="1"/>
</dbReference>
<evidence type="ECO:0000259" key="13">
    <source>
        <dbReference type="Pfam" id="PF13639"/>
    </source>
</evidence>
<evidence type="ECO:0000256" key="6">
    <source>
        <dbReference type="ARBA" id="ARBA00022771"/>
    </source>
</evidence>
<evidence type="ECO:0000256" key="2">
    <source>
        <dbReference type="ARBA" id="ARBA00004906"/>
    </source>
</evidence>
<comment type="caution">
    <text evidence="14">The sequence shown here is derived from an EMBL/GenBank/DDBJ whole genome shotgun (WGS) entry which is preliminary data.</text>
</comment>
<comment type="function">
    <text evidence="12">E3 ubiquitin-protein ligase which accepts ubiquitin from an E2 ubiquitin-conjugating enzyme in the form of a thioester and then directly transfers the ubiquitin to targeted substrates. Catalyzes monoubiquitination of 26S proteasome subunit PSMC2/RPT1.</text>
</comment>
<reference evidence="14 15" key="1">
    <citation type="journal article" date="2018" name="Nat. Ecol. Evol.">
        <title>Shark genomes provide insights into elasmobranch evolution and the origin of vertebrates.</title>
        <authorList>
            <person name="Hara Y"/>
            <person name="Yamaguchi K"/>
            <person name="Onimaru K"/>
            <person name="Kadota M"/>
            <person name="Koyanagi M"/>
            <person name="Keeley SD"/>
            <person name="Tatsumi K"/>
            <person name="Tanaka K"/>
            <person name="Motone F"/>
            <person name="Kageyama Y"/>
            <person name="Nozu R"/>
            <person name="Adachi N"/>
            <person name="Nishimura O"/>
            <person name="Nakagawa R"/>
            <person name="Tanegashima C"/>
            <person name="Kiyatake I"/>
            <person name="Matsumoto R"/>
            <person name="Murakumo K"/>
            <person name="Nishida K"/>
            <person name="Terakita A"/>
            <person name="Kuratani S"/>
            <person name="Sato K"/>
            <person name="Hyodo S Kuraku.S."/>
        </authorList>
    </citation>
    <scope>NUCLEOTIDE SEQUENCE [LARGE SCALE GENOMIC DNA]</scope>
</reference>
<evidence type="ECO:0000256" key="8">
    <source>
        <dbReference type="ARBA" id="ARBA00022833"/>
    </source>
</evidence>
<dbReference type="GO" id="GO:0005737">
    <property type="term" value="C:cytoplasm"/>
    <property type="evidence" value="ECO:0007669"/>
    <property type="project" value="TreeGrafter"/>
</dbReference>
<dbReference type="OMA" id="CTCELAQ"/>
<dbReference type="GO" id="GO:0008270">
    <property type="term" value="F:zinc ion binding"/>
    <property type="evidence" value="ECO:0007669"/>
    <property type="project" value="UniProtKB-KW"/>
</dbReference>
<evidence type="ECO:0000256" key="10">
    <source>
        <dbReference type="ARBA" id="ARBA00039317"/>
    </source>
</evidence>
<dbReference type="STRING" id="137246.A0A401RGN3"/>
<dbReference type="Proteomes" id="UP000287033">
    <property type="component" value="Unassembled WGS sequence"/>
</dbReference>
<dbReference type="PANTHER" id="PTHR15710">
    <property type="entry name" value="E3 UBIQUITIN-PROTEIN LIGASE PRAJA"/>
    <property type="match status" value="1"/>
</dbReference>
<evidence type="ECO:0000256" key="3">
    <source>
        <dbReference type="ARBA" id="ARBA00012483"/>
    </source>
</evidence>
<evidence type="ECO:0000256" key="5">
    <source>
        <dbReference type="ARBA" id="ARBA00022723"/>
    </source>
</evidence>
<comment type="catalytic activity">
    <reaction evidence="1">
        <text>S-ubiquitinyl-[E2 ubiquitin-conjugating enzyme]-L-cysteine + [acceptor protein]-L-lysine = [E2 ubiquitin-conjugating enzyme]-L-cysteine + N(6)-ubiquitinyl-[acceptor protein]-L-lysine.</text>
        <dbReference type="EC" id="2.3.2.27"/>
    </reaction>
</comment>
<comment type="pathway">
    <text evidence="2">Protein modification; protein ubiquitination.</text>
</comment>
<evidence type="ECO:0000313" key="14">
    <source>
        <dbReference type="EMBL" id="GCC17294.1"/>
    </source>
</evidence>
<keyword evidence="8" id="KW-0862">Zinc</keyword>
<keyword evidence="4" id="KW-0808">Transferase</keyword>
<accession>A0A401RGN3</accession>
<keyword evidence="6" id="KW-0863">Zinc-finger</keyword>
<organism evidence="14 15">
    <name type="scientific">Chiloscyllium punctatum</name>
    <name type="common">Brownbanded bambooshark</name>
    <name type="synonym">Hemiscyllium punctatum</name>
    <dbReference type="NCBI Taxonomy" id="137246"/>
    <lineage>
        <taxon>Eukaryota</taxon>
        <taxon>Metazoa</taxon>
        <taxon>Chordata</taxon>
        <taxon>Craniata</taxon>
        <taxon>Vertebrata</taxon>
        <taxon>Chondrichthyes</taxon>
        <taxon>Elasmobranchii</taxon>
        <taxon>Galeomorphii</taxon>
        <taxon>Galeoidea</taxon>
        <taxon>Orectolobiformes</taxon>
        <taxon>Hemiscylliidae</taxon>
        <taxon>Chiloscyllium</taxon>
    </lineage>
</organism>
<dbReference type="AlphaFoldDB" id="A0A401RGN3"/>
<dbReference type="SUPFAM" id="SSF57850">
    <property type="entry name" value="RING/U-box"/>
    <property type="match status" value="1"/>
</dbReference>
<evidence type="ECO:0000256" key="4">
    <source>
        <dbReference type="ARBA" id="ARBA00022679"/>
    </source>
</evidence>
<dbReference type="Pfam" id="PF13639">
    <property type="entry name" value="zf-RING_2"/>
    <property type="match status" value="1"/>
</dbReference>
<gene>
    <name evidence="14" type="ORF">chiPu_0020525</name>
</gene>
<dbReference type="EC" id="2.3.2.27" evidence="3"/>
<dbReference type="Gene3D" id="3.30.40.10">
    <property type="entry name" value="Zinc/RING finger domain, C3HC4 (zinc finger)"/>
    <property type="match status" value="1"/>
</dbReference>
<protein>
    <recommendedName>
        <fullName evidence="10">E3 ubiquitin-protein ligase RNF181</fullName>
        <ecNumber evidence="3">2.3.2.27</ecNumber>
    </recommendedName>
    <alternativeName>
        <fullName evidence="11">RING finger protein 181</fullName>
    </alternativeName>
</protein>
<dbReference type="GO" id="GO:0061630">
    <property type="term" value="F:ubiquitin protein ligase activity"/>
    <property type="evidence" value="ECO:0007669"/>
    <property type="project" value="UniProtKB-EC"/>
</dbReference>
<evidence type="ECO:0000256" key="7">
    <source>
        <dbReference type="ARBA" id="ARBA00022786"/>
    </source>
</evidence>
<dbReference type="InterPro" id="IPR001841">
    <property type="entry name" value="Znf_RING"/>
</dbReference>
<evidence type="ECO:0000256" key="11">
    <source>
        <dbReference type="ARBA" id="ARBA00041674"/>
    </source>
</evidence>
<proteinExistence type="inferred from homology"/>
<evidence type="ECO:0000256" key="9">
    <source>
        <dbReference type="ARBA" id="ARBA00038197"/>
    </source>
</evidence>
<comment type="similarity">
    <text evidence="9">Belongs to the RNF181 family.</text>
</comment>
<evidence type="ECO:0000256" key="1">
    <source>
        <dbReference type="ARBA" id="ARBA00000900"/>
    </source>
</evidence>
<keyword evidence="7" id="KW-0833">Ubl conjugation pathway</keyword>
<evidence type="ECO:0000256" key="12">
    <source>
        <dbReference type="ARBA" id="ARBA00045940"/>
    </source>
</evidence>
<evidence type="ECO:0000313" key="15">
    <source>
        <dbReference type="Proteomes" id="UP000287033"/>
    </source>
</evidence>
<dbReference type="OrthoDB" id="21204at2759"/>
<dbReference type="InterPro" id="IPR013083">
    <property type="entry name" value="Znf_RING/FYVE/PHD"/>
</dbReference>
<keyword evidence="5" id="KW-0479">Metal-binding</keyword>
<feature type="non-terminal residue" evidence="14">
    <location>
        <position position="1"/>
    </location>
</feature>
<name>A0A401RGN3_CHIPU</name>
<dbReference type="EMBL" id="BEZZ01002683">
    <property type="protein sequence ID" value="GCC17294.1"/>
    <property type="molecule type" value="Genomic_DNA"/>
</dbReference>